<dbReference type="PANTHER" id="PTHR34220:SF11">
    <property type="entry name" value="SENSOR PROTEIN KINASE HPTS"/>
    <property type="match status" value="1"/>
</dbReference>
<keyword evidence="11 12" id="KW-0472">Membrane</keyword>
<gene>
    <name evidence="15" type="ORF">EBB54_14065</name>
</gene>
<dbReference type="AlphaFoldDB" id="A0A3R8KUW7"/>
<feature type="domain" description="Histidine kinase/HSP90-like ATPase" evidence="13">
    <location>
        <begin position="486"/>
        <end position="593"/>
    </location>
</feature>
<keyword evidence="8" id="KW-0067">ATP-binding</keyword>
<evidence type="ECO:0000256" key="3">
    <source>
        <dbReference type="ARBA" id="ARBA00022553"/>
    </source>
</evidence>
<dbReference type="EMBL" id="RHJS01000002">
    <property type="protein sequence ID" value="RRK32362.1"/>
    <property type="molecule type" value="Genomic_DNA"/>
</dbReference>
<evidence type="ECO:0000256" key="10">
    <source>
        <dbReference type="ARBA" id="ARBA00023012"/>
    </source>
</evidence>
<keyword evidence="16" id="KW-1185">Reference proteome</keyword>
<evidence type="ECO:0000259" key="14">
    <source>
        <dbReference type="Pfam" id="PF06580"/>
    </source>
</evidence>
<dbReference type="InterPro" id="IPR050640">
    <property type="entry name" value="Bact_2-comp_sensor_kinase"/>
</dbReference>
<feature type="domain" description="Signal transduction histidine kinase internal region" evidence="14">
    <location>
        <begin position="389"/>
        <end position="466"/>
    </location>
</feature>
<organism evidence="15 16">
    <name type="scientific">Schaedlerella arabinosiphila</name>
    <dbReference type="NCBI Taxonomy" id="2044587"/>
    <lineage>
        <taxon>Bacteria</taxon>
        <taxon>Bacillati</taxon>
        <taxon>Bacillota</taxon>
        <taxon>Clostridia</taxon>
        <taxon>Lachnospirales</taxon>
        <taxon>Lachnospiraceae</taxon>
        <taxon>Schaedlerella</taxon>
    </lineage>
</organism>
<reference evidence="15" key="1">
    <citation type="submission" date="2018-10" db="EMBL/GenBank/DDBJ databases">
        <title>Schaedlerella arabinophila gen. nov. sp. nov., isolated from the mouse intestinal tract and comparative analysis with the genome of the closely related altered Schaedler flora strain ASF502.</title>
        <authorList>
            <person name="Miyake S."/>
            <person name="Soh M."/>
            <person name="Seedorf H."/>
        </authorList>
    </citation>
    <scope>NUCLEOTIDE SEQUENCE [LARGE SCALE GENOMIC DNA]</scope>
    <source>
        <strain evidence="15">DSM 106076</strain>
    </source>
</reference>
<keyword evidence="2" id="KW-1003">Cell membrane</keyword>
<evidence type="ECO:0000256" key="11">
    <source>
        <dbReference type="ARBA" id="ARBA00023136"/>
    </source>
</evidence>
<dbReference type="Gene3D" id="3.30.565.10">
    <property type="entry name" value="Histidine kinase-like ATPase, C-terminal domain"/>
    <property type="match status" value="1"/>
</dbReference>
<evidence type="ECO:0000256" key="6">
    <source>
        <dbReference type="ARBA" id="ARBA00022741"/>
    </source>
</evidence>
<evidence type="ECO:0000256" key="9">
    <source>
        <dbReference type="ARBA" id="ARBA00022989"/>
    </source>
</evidence>
<evidence type="ECO:0000313" key="15">
    <source>
        <dbReference type="EMBL" id="RRK32362.1"/>
    </source>
</evidence>
<keyword evidence="7 15" id="KW-0418">Kinase</keyword>
<evidence type="ECO:0000256" key="4">
    <source>
        <dbReference type="ARBA" id="ARBA00022679"/>
    </source>
</evidence>
<evidence type="ECO:0000256" key="2">
    <source>
        <dbReference type="ARBA" id="ARBA00022475"/>
    </source>
</evidence>
<keyword evidence="9 12" id="KW-1133">Transmembrane helix</keyword>
<evidence type="ECO:0000256" key="7">
    <source>
        <dbReference type="ARBA" id="ARBA00022777"/>
    </source>
</evidence>
<keyword evidence="6" id="KW-0547">Nucleotide-binding</keyword>
<dbReference type="InterPro" id="IPR036890">
    <property type="entry name" value="HATPase_C_sf"/>
</dbReference>
<evidence type="ECO:0000256" key="12">
    <source>
        <dbReference type="SAM" id="Phobius"/>
    </source>
</evidence>
<feature type="transmembrane region" description="Helical" evidence="12">
    <location>
        <begin position="292"/>
        <end position="318"/>
    </location>
</feature>
<keyword evidence="5 12" id="KW-0812">Transmembrane</keyword>
<comment type="subcellular location">
    <subcellularLocation>
        <location evidence="1">Cell membrane</location>
        <topology evidence="1">Multi-pass membrane protein</topology>
    </subcellularLocation>
</comment>
<dbReference type="GO" id="GO:0005524">
    <property type="term" value="F:ATP binding"/>
    <property type="evidence" value="ECO:0007669"/>
    <property type="project" value="UniProtKB-KW"/>
</dbReference>
<evidence type="ECO:0000256" key="8">
    <source>
        <dbReference type="ARBA" id="ARBA00022840"/>
    </source>
</evidence>
<dbReference type="Proteomes" id="UP000274920">
    <property type="component" value="Unassembled WGS sequence"/>
</dbReference>
<keyword evidence="4" id="KW-0808">Transferase</keyword>
<dbReference type="SUPFAM" id="SSF55874">
    <property type="entry name" value="ATPase domain of HSP90 chaperone/DNA topoisomerase II/histidine kinase"/>
    <property type="match status" value="1"/>
</dbReference>
<keyword evidence="10" id="KW-0902">Two-component regulatory system</keyword>
<accession>A0A3R8KUW7</accession>
<keyword evidence="3" id="KW-0597">Phosphoprotein</keyword>
<dbReference type="InterPro" id="IPR003594">
    <property type="entry name" value="HATPase_dom"/>
</dbReference>
<evidence type="ECO:0000256" key="1">
    <source>
        <dbReference type="ARBA" id="ARBA00004651"/>
    </source>
</evidence>
<comment type="caution">
    <text evidence="15">The sequence shown here is derived from an EMBL/GenBank/DDBJ whole genome shotgun (WGS) entry which is preliminary data.</text>
</comment>
<protein>
    <submittedName>
        <fullName evidence="15">Sensor histidine kinase</fullName>
    </submittedName>
</protein>
<dbReference type="InterPro" id="IPR010559">
    <property type="entry name" value="Sig_transdc_His_kin_internal"/>
</dbReference>
<dbReference type="Pfam" id="PF02518">
    <property type="entry name" value="HATPase_c"/>
    <property type="match status" value="1"/>
</dbReference>
<sequence>MKQKYFIHKFTRYFFIFSLPVIIIGLLLTVYSFFQIRENSNTQAQSSFQASSQLMEEILTKGDDIADMMNTNSGISMSMYRILNQNSMNYKENVTKNIMFNILENLKSSFSYINSVYVYFPNEKDYFFQTTEKLTSIQDSADRQWLSDFKEHTPDEDKWIVLRSFQNYHFEKEHPAITIYRRIRYYGGVLVVNLNQSVLSELLSSLENYPNESIFVTNSEGHVLFSNANADKLHFKPDQGIHEQLSLPLTDTGHYLSSVKYNKHSYVLTEFTYPDYDLHFLSLVPSRDIYRLLYNILYCVVIGCLAAAVLCLLFSLYLTNKNFHQIERLLDILWCAERGTLSLDDSGEFIDAEKLDEYNLILNRVIFTFVRNNMLTMQLKEWQLKKTISELKALQLQINPHFFFNTLQSIDMEIVKNEGYLAPASRLVHALSDILRYALSDSKTSVSLKDEIQSCKEYMEIQKFHHPGQIVLLWDYDDSILNYRVIRLLFQPLLENSIHYSIRCPSDSLVIRIKIFEKGEVLKFHILDNGVGIEKNRLQQIRESLQSAEEQEHHIGMKNTHKRLVLTYPGNEGLTIVSQEGKGTCVRFEVPKEGTHK</sequence>
<feature type="transmembrane region" description="Helical" evidence="12">
    <location>
        <begin position="12"/>
        <end position="34"/>
    </location>
</feature>
<evidence type="ECO:0000313" key="16">
    <source>
        <dbReference type="Proteomes" id="UP000274920"/>
    </source>
</evidence>
<dbReference type="GO" id="GO:0005886">
    <property type="term" value="C:plasma membrane"/>
    <property type="evidence" value="ECO:0007669"/>
    <property type="project" value="UniProtKB-SubCell"/>
</dbReference>
<dbReference type="PANTHER" id="PTHR34220">
    <property type="entry name" value="SENSOR HISTIDINE KINASE YPDA"/>
    <property type="match status" value="1"/>
</dbReference>
<dbReference type="Pfam" id="PF06580">
    <property type="entry name" value="His_kinase"/>
    <property type="match status" value="1"/>
</dbReference>
<name>A0A3R8KUW7_9FIRM</name>
<evidence type="ECO:0000259" key="13">
    <source>
        <dbReference type="Pfam" id="PF02518"/>
    </source>
</evidence>
<dbReference type="GO" id="GO:0000155">
    <property type="term" value="F:phosphorelay sensor kinase activity"/>
    <property type="evidence" value="ECO:0007669"/>
    <property type="project" value="InterPro"/>
</dbReference>
<proteinExistence type="predicted"/>
<evidence type="ECO:0000256" key="5">
    <source>
        <dbReference type="ARBA" id="ARBA00022692"/>
    </source>
</evidence>
<dbReference type="RefSeq" id="WP_125127839.1">
    <property type="nucleotide sequence ID" value="NZ_RHJS01000002.1"/>
</dbReference>